<dbReference type="GO" id="GO:0003964">
    <property type="term" value="F:RNA-directed DNA polymerase activity"/>
    <property type="evidence" value="ECO:0007669"/>
    <property type="project" value="UniProtKB-KW"/>
</dbReference>
<keyword evidence="1" id="KW-0695">RNA-directed DNA polymerase</keyword>
<dbReference type="EMBL" id="BKCJ010116619">
    <property type="protein sequence ID" value="GEX57621.1"/>
    <property type="molecule type" value="Genomic_DNA"/>
</dbReference>
<dbReference type="PANTHER" id="PTHR33116:SF79">
    <property type="entry name" value="REVERSE TRANSCRIPTASE DOMAIN, ZINC FINGER, CCHC-TYPE-RELATED"/>
    <property type="match status" value="1"/>
</dbReference>
<proteinExistence type="predicted"/>
<dbReference type="PANTHER" id="PTHR33116">
    <property type="entry name" value="REVERSE TRANSCRIPTASE ZINC-BINDING DOMAIN-CONTAINING PROTEIN-RELATED-RELATED"/>
    <property type="match status" value="1"/>
</dbReference>
<reference evidence="1" key="1">
    <citation type="journal article" date="2019" name="Sci. Rep.">
        <title>Draft genome of Tanacetum cinerariifolium, the natural source of mosquito coil.</title>
        <authorList>
            <person name="Yamashiro T."/>
            <person name="Shiraishi A."/>
            <person name="Satake H."/>
            <person name="Nakayama K."/>
        </authorList>
    </citation>
    <scope>NUCLEOTIDE SEQUENCE</scope>
</reference>
<accession>A0A699HBF6</accession>
<keyword evidence="1" id="KW-0548">Nucleotidyltransferase</keyword>
<gene>
    <name evidence="1" type="ORF">Tci_329596</name>
</gene>
<keyword evidence="1" id="KW-0808">Transferase</keyword>
<comment type="caution">
    <text evidence="1">The sequence shown here is derived from an EMBL/GenBank/DDBJ whole genome shotgun (WGS) entry which is preliminary data.</text>
</comment>
<protein>
    <submittedName>
        <fullName evidence="1">RNA-directed DNA polymerase, eukaryota, reverse transcriptase zinc-binding domain protein</fullName>
    </submittedName>
</protein>
<evidence type="ECO:0000313" key="1">
    <source>
        <dbReference type="EMBL" id="GEX57621.1"/>
    </source>
</evidence>
<name>A0A699HBF6_TANCI</name>
<organism evidence="1">
    <name type="scientific">Tanacetum cinerariifolium</name>
    <name type="common">Dalmatian daisy</name>
    <name type="synonym">Chrysanthemum cinerariifolium</name>
    <dbReference type="NCBI Taxonomy" id="118510"/>
    <lineage>
        <taxon>Eukaryota</taxon>
        <taxon>Viridiplantae</taxon>
        <taxon>Streptophyta</taxon>
        <taxon>Embryophyta</taxon>
        <taxon>Tracheophyta</taxon>
        <taxon>Spermatophyta</taxon>
        <taxon>Magnoliopsida</taxon>
        <taxon>eudicotyledons</taxon>
        <taxon>Gunneridae</taxon>
        <taxon>Pentapetalae</taxon>
        <taxon>asterids</taxon>
        <taxon>campanulids</taxon>
        <taxon>Asterales</taxon>
        <taxon>Asteraceae</taxon>
        <taxon>Asteroideae</taxon>
        <taxon>Anthemideae</taxon>
        <taxon>Anthemidinae</taxon>
        <taxon>Tanacetum</taxon>
    </lineage>
</organism>
<sequence length="714" mass="80846">MSTEFRLKRESAESAYEVAKAKDPMVIHLKERKFFAISTKDFSENDAYWINVQKQQIKDKYNLHRELNGHTNVLVRKNDTINMGSEGKVGTKSMNTHSGGSFKDHVDSMNPPSKHINGVSVLERFQEFINIGQAMGFGMGGKEKKQWVKSLCHSNDVNFLSLQETKMTTFDVLVVKAIWELNLKRNLWSYMSGLIHRWHGEVVAMGDFNEVRFASERYGSIFHASNAAEFKTFIASSHLIDVPLGGISFGLWSFSILFVSLLVYGHDFVSVVEDSWINDGVSDSNAMAIEGDENSKFFHGIVNKKRRQQAIKDPDWSRLPIEGTFSRCLRPDNSRDLEGEVSDEEIKKAVWDCGSDKSPGPAGFTFELFKKFWYLIGGDVTNVVKEFFNSSTFPNGCNSSFISLIHKVLDAKHLNNFHPISLIGFQYKIIGKILANRLSLVIDDIVSHEQSSFIKAFDLVRWDHLDDILGKFGFGDKWRGWIRGFLQSLKALVLINGSPTDEFLFHRGLRLYGVGVRCSDVQMMADMFGCLANNIPFTYLGVKVGANTARINAWHEVTQKVTSKLSKWKAKTLSVGGRLTLLKSVLGSLPTYYMSLFKVSDGVLNKLEGLRNAFFLGAEIDDRKMTWVRWKKVMAQKQYGGLGVSSLFASNRALLFKWIRRFYTSHSGLWLDVIKAIYGLKGVSISLFNQVIENGNNSSLWHEKWIGNECFKAS</sequence>
<dbReference type="AlphaFoldDB" id="A0A699HBF6"/>